<dbReference type="PANTHER" id="PTHR36057:SF1">
    <property type="entry name" value="LIPOPROTEIN LIPID ATTACHMENT SITE-LIKE PROTEIN, PUTATIVE (DUF1223)-RELATED"/>
    <property type="match status" value="1"/>
</dbReference>
<sequence>MMFARLLSAWLAPLVMFGFVVAPAGAIDIRSNADTVVELFTSQGCSRCPDADRLLAELGERDDIVALAYHIDYWDYIGWQDTFALPGNTELQKGYAQAWGKNRIYTPQMVINGAHAVVGSDAREAENAISAARTPLEISLVAADADSVTVSAPANGTHQASVVWLVTYRALAEVVVERGENSGRVLPYTHIVTGRQAIGMWDPQSGANLTIPLAEVLGTHSDGAAVIIQEKHGNLPGAIIAASAFDR</sequence>
<dbReference type="InterPro" id="IPR036249">
    <property type="entry name" value="Thioredoxin-like_sf"/>
</dbReference>
<reference evidence="1 2" key="1">
    <citation type="submission" date="2016-10" db="EMBL/GenBank/DDBJ databases">
        <authorList>
            <person name="de Groot N.N."/>
        </authorList>
    </citation>
    <scope>NUCLEOTIDE SEQUENCE [LARGE SCALE GENOMIC DNA]</scope>
    <source>
        <strain evidence="1 2">CGMCC 1.10267</strain>
    </source>
</reference>
<keyword evidence="2" id="KW-1185">Reference proteome</keyword>
<proteinExistence type="predicted"/>
<dbReference type="SUPFAM" id="SSF52833">
    <property type="entry name" value="Thioredoxin-like"/>
    <property type="match status" value="1"/>
</dbReference>
<dbReference type="InterPro" id="IPR010634">
    <property type="entry name" value="DUF1223"/>
</dbReference>
<dbReference type="Pfam" id="PF06764">
    <property type="entry name" value="DUF1223"/>
    <property type="match status" value="1"/>
</dbReference>
<evidence type="ECO:0000313" key="2">
    <source>
        <dbReference type="Proteomes" id="UP000199495"/>
    </source>
</evidence>
<dbReference type="PANTHER" id="PTHR36057">
    <property type="match status" value="1"/>
</dbReference>
<evidence type="ECO:0000313" key="1">
    <source>
        <dbReference type="EMBL" id="SDG21529.1"/>
    </source>
</evidence>
<gene>
    <name evidence="1" type="ORF">SAMN04487974_101471</name>
</gene>
<name>A0A1G7SGH8_9HYPH</name>
<accession>A0A1G7SGH8</accession>
<dbReference type="RefSeq" id="WP_244504917.1">
    <property type="nucleotide sequence ID" value="NZ_FNCS01000001.1"/>
</dbReference>
<protein>
    <recommendedName>
        <fullName evidence="3">DUF1223 domain-containing protein</fullName>
    </recommendedName>
</protein>
<evidence type="ECO:0008006" key="3">
    <source>
        <dbReference type="Google" id="ProtNLM"/>
    </source>
</evidence>
<dbReference type="EMBL" id="FNCS01000001">
    <property type="protein sequence ID" value="SDG21529.1"/>
    <property type="molecule type" value="Genomic_DNA"/>
</dbReference>
<dbReference type="Proteomes" id="UP000199495">
    <property type="component" value="Unassembled WGS sequence"/>
</dbReference>
<dbReference type="STRING" id="440168.SAMN04487974_101471"/>
<organism evidence="1 2">
    <name type="scientific">Pelagibacterium luteolum</name>
    <dbReference type="NCBI Taxonomy" id="440168"/>
    <lineage>
        <taxon>Bacteria</taxon>
        <taxon>Pseudomonadati</taxon>
        <taxon>Pseudomonadota</taxon>
        <taxon>Alphaproteobacteria</taxon>
        <taxon>Hyphomicrobiales</taxon>
        <taxon>Devosiaceae</taxon>
        <taxon>Pelagibacterium</taxon>
    </lineage>
</organism>
<dbReference type="AlphaFoldDB" id="A0A1G7SGH8"/>